<comment type="similarity">
    <text evidence="1">Belongs to the UPF0065 (bug) family.</text>
</comment>
<evidence type="ECO:0000313" key="4">
    <source>
        <dbReference type="Proteomes" id="UP000076825"/>
    </source>
</evidence>
<dbReference type="Pfam" id="PF03401">
    <property type="entry name" value="TctC"/>
    <property type="match status" value="1"/>
</dbReference>
<dbReference type="InterPro" id="IPR042100">
    <property type="entry name" value="Bug_dom1"/>
</dbReference>
<keyword evidence="2" id="KW-0732">Signal</keyword>
<accession>A0A157SSJ8</accession>
<dbReference type="PANTHER" id="PTHR42928:SF5">
    <property type="entry name" value="BLR1237 PROTEIN"/>
    <property type="match status" value="1"/>
</dbReference>
<evidence type="ECO:0000313" key="3">
    <source>
        <dbReference type="EMBL" id="SAI73365.1"/>
    </source>
</evidence>
<gene>
    <name evidence="3" type="ORF">SAMEA3906487_03649</name>
</gene>
<dbReference type="Gene3D" id="3.40.190.150">
    <property type="entry name" value="Bordetella uptake gene, domain 1"/>
    <property type="match status" value="1"/>
</dbReference>
<dbReference type="AlphaFoldDB" id="A0A157SSJ8"/>
<dbReference type="eggNOG" id="COG3181">
    <property type="taxonomic scope" value="Bacteria"/>
</dbReference>
<dbReference type="Gene3D" id="3.40.190.10">
    <property type="entry name" value="Periplasmic binding protein-like II"/>
    <property type="match status" value="1"/>
</dbReference>
<dbReference type="PIRSF" id="PIRSF017082">
    <property type="entry name" value="YflP"/>
    <property type="match status" value="1"/>
</dbReference>
<organism evidence="3 4">
    <name type="scientific">Bordetella trematum</name>
    <dbReference type="NCBI Taxonomy" id="123899"/>
    <lineage>
        <taxon>Bacteria</taxon>
        <taxon>Pseudomonadati</taxon>
        <taxon>Pseudomonadota</taxon>
        <taxon>Betaproteobacteria</taxon>
        <taxon>Burkholderiales</taxon>
        <taxon>Alcaligenaceae</taxon>
        <taxon>Bordetella</taxon>
    </lineage>
</organism>
<evidence type="ECO:0000256" key="2">
    <source>
        <dbReference type="SAM" id="SignalP"/>
    </source>
</evidence>
<dbReference type="SUPFAM" id="SSF53850">
    <property type="entry name" value="Periplasmic binding protein-like II"/>
    <property type="match status" value="1"/>
</dbReference>
<keyword evidence="4" id="KW-1185">Reference proteome</keyword>
<dbReference type="PATRIC" id="fig|123899.6.peg.3650"/>
<dbReference type="PROSITE" id="PS51257">
    <property type="entry name" value="PROKAR_LIPOPROTEIN"/>
    <property type="match status" value="1"/>
</dbReference>
<dbReference type="KEGG" id="btrm:SAMEA390648703649"/>
<dbReference type="Proteomes" id="UP000076825">
    <property type="component" value="Chromosome 1"/>
</dbReference>
<keyword evidence="3" id="KW-0449">Lipoprotein</keyword>
<reference evidence="3 4" key="1">
    <citation type="submission" date="2016-04" db="EMBL/GenBank/DDBJ databases">
        <authorList>
            <consortium name="Pathogen Informatics"/>
        </authorList>
    </citation>
    <scope>NUCLEOTIDE SEQUENCE [LARGE SCALE GENOMIC DNA]</scope>
    <source>
        <strain evidence="3 4">H044680328</strain>
    </source>
</reference>
<sequence>MVCRDLSLNVSPRPGAMRRGRRAVLGLAAALACLAAAPAMSEPWPAKPLRLVVPFPPGGSTDSIGRLLAAELGKELGQTVIVENKGGANGNIGSDSVAKAAPDGYTLLLSGVGSNAINYALYSSMPYQNRDFAHVSLLATGPNVLVANPEFPAQTLPDLVRLAKEQPDQYTHASSGSGSSGHLAMEMLKQAAGIQMVHVPYKGGAAAITDTIGGRVSVLFLNQDNLLPQVQAGKLRALAVASAQRNPAYPDTPTVAEAGYPGFAAESWFGLSAPANTPEPVIAKLSEATRKAMSQPELRQKLEAVGFVVVGSDPASFSGFVNDEIAKWRQAAQASGARMD</sequence>
<dbReference type="PANTHER" id="PTHR42928">
    <property type="entry name" value="TRICARBOXYLATE-BINDING PROTEIN"/>
    <property type="match status" value="1"/>
</dbReference>
<proteinExistence type="inferred from homology"/>
<evidence type="ECO:0000256" key="1">
    <source>
        <dbReference type="ARBA" id="ARBA00006987"/>
    </source>
</evidence>
<feature type="chain" id="PRO_5009816873" evidence="2">
    <location>
        <begin position="42"/>
        <end position="340"/>
    </location>
</feature>
<dbReference type="InterPro" id="IPR005064">
    <property type="entry name" value="BUG"/>
</dbReference>
<dbReference type="EMBL" id="LT546645">
    <property type="protein sequence ID" value="SAI73365.1"/>
    <property type="molecule type" value="Genomic_DNA"/>
</dbReference>
<name>A0A157SSJ8_9BORD</name>
<protein>
    <submittedName>
        <fullName evidence="3">Lipoprotein</fullName>
    </submittedName>
</protein>
<dbReference type="CDD" id="cd13578">
    <property type="entry name" value="PBP2_Bug27"/>
    <property type="match status" value="1"/>
</dbReference>
<feature type="signal peptide" evidence="2">
    <location>
        <begin position="1"/>
        <end position="41"/>
    </location>
</feature>
<dbReference type="STRING" id="123899.SAMEA3906487_03649"/>